<name>A0A1H8MKY4_9RHOB</name>
<evidence type="ECO:0000313" key="1">
    <source>
        <dbReference type="EMBL" id="SEO17979.1"/>
    </source>
</evidence>
<evidence type="ECO:0000313" key="2">
    <source>
        <dbReference type="Proteomes" id="UP000199372"/>
    </source>
</evidence>
<dbReference type="Proteomes" id="UP000199372">
    <property type="component" value="Unassembled WGS sequence"/>
</dbReference>
<protein>
    <submittedName>
        <fullName evidence="1">Uncharacterized protein</fullName>
    </submittedName>
</protein>
<proteinExistence type="predicted"/>
<gene>
    <name evidence="1" type="ORF">SAMN04488011_1215</name>
</gene>
<sequence>MTIKSADIDFGTVKAVADVAGERACLRCKSTFWSEGFGERICSRCKGSSVWRSAIHEGSGRGRRRSGDRSS</sequence>
<organism evidence="1 2">
    <name type="scientific">Palleronia pelagia</name>
    <dbReference type="NCBI Taxonomy" id="387096"/>
    <lineage>
        <taxon>Bacteria</taxon>
        <taxon>Pseudomonadati</taxon>
        <taxon>Pseudomonadota</taxon>
        <taxon>Alphaproteobacteria</taxon>
        <taxon>Rhodobacterales</taxon>
        <taxon>Roseobacteraceae</taxon>
        <taxon>Palleronia</taxon>
    </lineage>
</organism>
<dbReference type="AlphaFoldDB" id="A0A1H8MKY4"/>
<dbReference type="EMBL" id="FOCM01000021">
    <property type="protein sequence ID" value="SEO17979.1"/>
    <property type="molecule type" value="Genomic_DNA"/>
</dbReference>
<reference evidence="2" key="1">
    <citation type="submission" date="2016-10" db="EMBL/GenBank/DDBJ databases">
        <authorList>
            <person name="Varghese N."/>
            <person name="Submissions S."/>
        </authorList>
    </citation>
    <scope>NUCLEOTIDE SEQUENCE [LARGE SCALE GENOMIC DNA]</scope>
    <source>
        <strain evidence="2">DSM 26893</strain>
    </source>
</reference>
<keyword evidence="2" id="KW-1185">Reference proteome</keyword>
<accession>A0A1H8MKY4</accession>